<evidence type="ECO:0000313" key="6">
    <source>
        <dbReference type="EMBL" id="MVX60649.1"/>
    </source>
</evidence>
<evidence type="ECO:0000256" key="1">
    <source>
        <dbReference type="ARBA" id="ARBA00022722"/>
    </source>
</evidence>
<gene>
    <name evidence="6" type="ORF">GKZ27_04130</name>
</gene>
<dbReference type="GO" id="GO:0004518">
    <property type="term" value="F:nuclease activity"/>
    <property type="evidence" value="ECO:0007669"/>
    <property type="project" value="UniProtKB-KW"/>
</dbReference>
<dbReference type="SUPFAM" id="SSF88723">
    <property type="entry name" value="PIN domain-like"/>
    <property type="match status" value="1"/>
</dbReference>
<feature type="domain" description="PIN" evidence="5">
    <location>
        <begin position="15"/>
        <end position="127"/>
    </location>
</feature>
<dbReference type="Proteomes" id="UP000463388">
    <property type="component" value="Unassembled WGS sequence"/>
</dbReference>
<keyword evidence="1" id="KW-0540">Nuclease</keyword>
<comment type="caution">
    <text evidence="6">The sequence shown here is derived from an EMBL/GenBank/DDBJ whole genome shotgun (WGS) entry which is preliminary data.</text>
</comment>
<keyword evidence="4" id="KW-0460">Magnesium</keyword>
<keyword evidence="7" id="KW-1185">Reference proteome</keyword>
<dbReference type="Pfam" id="PF13470">
    <property type="entry name" value="PIN_3"/>
    <property type="match status" value="1"/>
</dbReference>
<name>A0A6N8JNN9_9ACTN</name>
<dbReference type="InterPro" id="IPR029060">
    <property type="entry name" value="PIN-like_dom_sf"/>
</dbReference>
<sequence>MICWPTNRFPPTTNLVLDTNILIDYLGRRESFFVQAERIVAAGFFGNVTLWMAAQSPKDACYVLERYTSSQRIQQALLETCHIITPVALTADDLTRAARLQWDDYRDCLVAIAAQKAGADYLITRDAKGFDRSMVPTISPAA</sequence>
<evidence type="ECO:0000313" key="7">
    <source>
        <dbReference type="Proteomes" id="UP000463388"/>
    </source>
</evidence>
<dbReference type="Gene3D" id="3.40.50.1010">
    <property type="entry name" value="5'-nuclease"/>
    <property type="match status" value="1"/>
</dbReference>
<dbReference type="GO" id="GO:0046872">
    <property type="term" value="F:metal ion binding"/>
    <property type="evidence" value="ECO:0007669"/>
    <property type="project" value="UniProtKB-KW"/>
</dbReference>
<evidence type="ECO:0000259" key="5">
    <source>
        <dbReference type="Pfam" id="PF13470"/>
    </source>
</evidence>
<dbReference type="CDD" id="cd09854">
    <property type="entry name" value="PIN_VapC-like"/>
    <property type="match status" value="1"/>
</dbReference>
<organism evidence="6 7">
    <name type="scientific">Adlercreutzia mucosicola</name>
    <dbReference type="NCBI Taxonomy" id="580026"/>
    <lineage>
        <taxon>Bacteria</taxon>
        <taxon>Bacillati</taxon>
        <taxon>Actinomycetota</taxon>
        <taxon>Coriobacteriia</taxon>
        <taxon>Eggerthellales</taxon>
        <taxon>Eggerthellaceae</taxon>
        <taxon>Adlercreutzia</taxon>
    </lineage>
</organism>
<keyword evidence="3" id="KW-0378">Hydrolase</keyword>
<protein>
    <submittedName>
        <fullName evidence="6">PIN domain-containing protein</fullName>
    </submittedName>
</protein>
<dbReference type="GO" id="GO:0016787">
    <property type="term" value="F:hydrolase activity"/>
    <property type="evidence" value="ECO:0007669"/>
    <property type="project" value="UniProtKB-KW"/>
</dbReference>
<keyword evidence="2" id="KW-0479">Metal-binding</keyword>
<evidence type="ECO:0000256" key="2">
    <source>
        <dbReference type="ARBA" id="ARBA00022723"/>
    </source>
</evidence>
<proteinExistence type="predicted"/>
<evidence type="ECO:0000256" key="3">
    <source>
        <dbReference type="ARBA" id="ARBA00022801"/>
    </source>
</evidence>
<evidence type="ECO:0000256" key="4">
    <source>
        <dbReference type="ARBA" id="ARBA00022842"/>
    </source>
</evidence>
<accession>A0A6N8JNN9</accession>
<dbReference type="InterPro" id="IPR002716">
    <property type="entry name" value="PIN_dom"/>
</dbReference>
<dbReference type="AlphaFoldDB" id="A0A6N8JNN9"/>
<dbReference type="EMBL" id="WSRR01000006">
    <property type="protein sequence ID" value="MVX60649.1"/>
    <property type="molecule type" value="Genomic_DNA"/>
</dbReference>
<reference evidence="6 7" key="1">
    <citation type="submission" date="2019-12" db="EMBL/GenBank/DDBJ databases">
        <title>Microbes associate with the intestines of laboratory mice.</title>
        <authorList>
            <person name="Navarre W."/>
            <person name="Wong E."/>
        </authorList>
    </citation>
    <scope>NUCLEOTIDE SEQUENCE [LARGE SCALE GENOMIC DNA]</scope>
    <source>
        <strain evidence="6 7">NM66_B29</strain>
    </source>
</reference>